<dbReference type="PRINTS" id="PR01438">
    <property type="entry name" value="UNVRSLSTRESS"/>
</dbReference>
<dbReference type="PANTHER" id="PTHR31964:SF113">
    <property type="entry name" value="USPA DOMAIN-CONTAINING PROTEIN"/>
    <property type="match status" value="1"/>
</dbReference>
<organism evidence="3 4">
    <name type="scientific">Franzmannia pantelleriensis</name>
    <dbReference type="NCBI Taxonomy" id="48727"/>
    <lineage>
        <taxon>Bacteria</taxon>
        <taxon>Pseudomonadati</taxon>
        <taxon>Pseudomonadota</taxon>
        <taxon>Gammaproteobacteria</taxon>
        <taxon>Oceanospirillales</taxon>
        <taxon>Halomonadaceae</taxon>
        <taxon>Franzmannia</taxon>
    </lineage>
</organism>
<evidence type="ECO:0000313" key="3">
    <source>
        <dbReference type="EMBL" id="SDL39191.1"/>
    </source>
</evidence>
<dbReference type="InterPro" id="IPR006015">
    <property type="entry name" value="Universal_stress_UspA"/>
</dbReference>
<reference evidence="4" key="1">
    <citation type="submission" date="2016-10" db="EMBL/GenBank/DDBJ databases">
        <authorList>
            <person name="Varghese N."/>
            <person name="Submissions S."/>
        </authorList>
    </citation>
    <scope>NUCLEOTIDE SEQUENCE [LARGE SCALE GENOMIC DNA]</scope>
    <source>
        <strain evidence="4">AAP</strain>
    </source>
</reference>
<dbReference type="Proteomes" id="UP000199107">
    <property type="component" value="Unassembled WGS sequence"/>
</dbReference>
<dbReference type="STRING" id="48727.SAMN05192555_104101"/>
<dbReference type="SUPFAM" id="SSF52402">
    <property type="entry name" value="Adenine nucleotide alpha hydrolases-like"/>
    <property type="match status" value="1"/>
</dbReference>
<name>A0A1G9JP15_9GAMM</name>
<dbReference type="Pfam" id="PF00582">
    <property type="entry name" value="Usp"/>
    <property type="match status" value="1"/>
</dbReference>
<evidence type="ECO:0000256" key="1">
    <source>
        <dbReference type="ARBA" id="ARBA00008791"/>
    </source>
</evidence>
<accession>A0A1G9JP15</accession>
<dbReference type="AlphaFoldDB" id="A0A1G9JP15"/>
<dbReference type="InterPro" id="IPR006016">
    <property type="entry name" value="UspA"/>
</dbReference>
<dbReference type="PANTHER" id="PTHR31964">
    <property type="entry name" value="ADENINE NUCLEOTIDE ALPHA HYDROLASES-LIKE SUPERFAMILY PROTEIN"/>
    <property type="match status" value="1"/>
</dbReference>
<evidence type="ECO:0000313" key="4">
    <source>
        <dbReference type="Proteomes" id="UP000199107"/>
    </source>
</evidence>
<dbReference type="Gene3D" id="3.40.50.620">
    <property type="entry name" value="HUPs"/>
    <property type="match status" value="1"/>
</dbReference>
<dbReference type="EMBL" id="FNGH01000004">
    <property type="protein sequence ID" value="SDL39191.1"/>
    <property type="molecule type" value="Genomic_DNA"/>
</dbReference>
<sequence length="146" mass="15450">MFNSVLIAVDGSEHAKKALEVACQLVHKENATLHILHIPEALSHETTLVWGIGAIAIESSREALEEAGKSVVERASEAARGMGASHVETHLSKGDPARNILRHAEKLGVDAIVMGSRGLGDFAGLMMGSVSHKVTHSAKCTVISVR</sequence>
<feature type="domain" description="UspA" evidence="2">
    <location>
        <begin position="1"/>
        <end position="146"/>
    </location>
</feature>
<dbReference type="InterPro" id="IPR014729">
    <property type="entry name" value="Rossmann-like_a/b/a_fold"/>
</dbReference>
<gene>
    <name evidence="3" type="ORF">SAMN05192555_104101</name>
</gene>
<dbReference type="OrthoDB" id="5795499at2"/>
<evidence type="ECO:0000259" key="2">
    <source>
        <dbReference type="Pfam" id="PF00582"/>
    </source>
</evidence>
<dbReference type="RefSeq" id="WP_089657685.1">
    <property type="nucleotide sequence ID" value="NZ_FNGH01000004.1"/>
</dbReference>
<dbReference type="CDD" id="cd23659">
    <property type="entry name" value="USP_At3g01520-like"/>
    <property type="match status" value="1"/>
</dbReference>
<keyword evidence="4" id="KW-1185">Reference proteome</keyword>
<proteinExistence type="inferred from homology"/>
<comment type="similarity">
    <text evidence="1">Belongs to the universal stress protein A family.</text>
</comment>
<protein>
    <submittedName>
        <fullName evidence="3">Nucleotide-binding universal stress protein, UspA family</fullName>
    </submittedName>
</protein>